<dbReference type="PANTHER" id="PTHR34145:SF28">
    <property type="entry name" value="F-BOX DOMAIN-CONTAINING PROTEIN"/>
    <property type="match status" value="1"/>
</dbReference>
<comment type="caution">
    <text evidence="2">The sequence shown here is derived from an EMBL/GenBank/DDBJ whole genome shotgun (WGS) entry which is preliminary data.</text>
</comment>
<dbReference type="InterPro" id="IPR032675">
    <property type="entry name" value="LRR_dom_sf"/>
</dbReference>
<evidence type="ECO:0000259" key="1">
    <source>
        <dbReference type="Pfam" id="PF24758"/>
    </source>
</evidence>
<name>A0AAN7FIF7_QUERU</name>
<protein>
    <recommendedName>
        <fullName evidence="1">F-box/LRR-repeat protein 15/At3g58940/PEG3-like LRR domain-containing protein</fullName>
    </recommendedName>
</protein>
<proteinExistence type="predicted"/>
<dbReference type="SUPFAM" id="SSF52047">
    <property type="entry name" value="RNI-like"/>
    <property type="match status" value="1"/>
</dbReference>
<dbReference type="PANTHER" id="PTHR34145">
    <property type="entry name" value="OS02G0105600 PROTEIN"/>
    <property type="match status" value="1"/>
</dbReference>
<sequence length="470" mass="54606">MRYEKKKKSRNTEYYAPLVSIIDALDRISQLPENSIHHILFLMPPKDAARTSSLADFTFSNTYDRYVLKEQKAKLVEETEKFIKSVDEALLTLREHKKIIQSFSLNMRLCSSIYDSCIDNWIELVNRNHIQTLDLEIRSMIFMKKYLEFSYIFYGQKYVLPQKTFSAESLVKLSLSGCKLESDYFSDNMRPICLRELTLRYMEIDTHTITKILRCCRLLEVFVLKFCMYVRSIVRRINVPIVKFPKLKKAKLYGISWISVEAPNLEVFHCEKFIGELVNGAYSKVKKLKIKSFQSKHISILDFNYIFFLKEEIKISSHGLKTLSLSCDDQIMPLLQIDCENLHSFKFDSKSIPNSFSITSSALTILSCTKSNCIISIPILFLLYLGFLMQNYFTSEELVPIVKHFVLDNVPTMKDNTAILDGLLWSCHPKVLLTYSNSKDNEFIKFLFQTLVNRDEEPNCCSDGHMKSGA</sequence>
<dbReference type="InterPro" id="IPR053772">
    <property type="entry name" value="At1g61320/At1g61330-like"/>
</dbReference>
<dbReference type="Proteomes" id="UP001324115">
    <property type="component" value="Unassembled WGS sequence"/>
</dbReference>
<accession>A0AAN7FIF7</accession>
<keyword evidence="3" id="KW-1185">Reference proteome</keyword>
<reference evidence="2 3" key="1">
    <citation type="journal article" date="2023" name="G3 (Bethesda)">
        <title>A haplotype-resolved chromosome-scale genome for Quercus rubra L. provides insights into the genetics of adaptive traits for red oak species.</title>
        <authorList>
            <person name="Kapoor B."/>
            <person name="Jenkins J."/>
            <person name="Schmutz J."/>
            <person name="Zhebentyayeva T."/>
            <person name="Kuelheim C."/>
            <person name="Coggeshall M."/>
            <person name="Heim C."/>
            <person name="Lasky J.R."/>
            <person name="Leites L."/>
            <person name="Islam-Faridi N."/>
            <person name="Romero-Severson J."/>
            <person name="DeLeo V.L."/>
            <person name="Lucas S.M."/>
            <person name="Lazic D."/>
            <person name="Gailing O."/>
            <person name="Carlson J."/>
            <person name="Staton M."/>
        </authorList>
    </citation>
    <scope>NUCLEOTIDE SEQUENCE [LARGE SCALE GENOMIC DNA]</scope>
    <source>
        <strain evidence="2">Pseudo-F2</strain>
    </source>
</reference>
<organism evidence="2 3">
    <name type="scientific">Quercus rubra</name>
    <name type="common">Northern red oak</name>
    <name type="synonym">Quercus borealis</name>
    <dbReference type="NCBI Taxonomy" id="3512"/>
    <lineage>
        <taxon>Eukaryota</taxon>
        <taxon>Viridiplantae</taxon>
        <taxon>Streptophyta</taxon>
        <taxon>Embryophyta</taxon>
        <taxon>Tracheophyta</taxon>
        <taxon>Spermatophyta</taxon>
        <taxon>Magnoliopsida</taxon>
        <taxon>eudicotyledons</taxon>
        <taxon>Gunneridae</taxon>
        <taxon>Pentapetalae</taxon>
        <taxon>rosids</taxon>
        <taxon>fabids</taxon>
        <taxon>Fagales</taxon>
        <taxon>Fagaceae</taxon>
        <taxon>Quercus</taxon>
    </lineage>
</organism>
<evidence type="ECO:0000313" key="2">
    <source>
        <dbReference type="EMBL" id="KAK4590885.1"/>
    </source>
</evidence>
<evidence type="ECO:0000313" key="3">
    <source>
        <dbReference type="Proteomes" id="UP001324115"/>
    </source>
</evidence>
<dbReference type="EMBL" id="JAXUIC010000005">
    <property type="protein sequence ID" value="KAK4590885.1"/>
    <property type="molecule type" value="Genomic_DNA"/>
</dbReference>
<feature type="domain" description="F-box/LRR-repeat protein 15/At3g58940/PEG3-like LRR" evidence="1">
    <location>
        <begin position="147"/>
        <end position="327"/>
    </location>
</feature>
<dbReference type="AlphaFoldDB" id="A0AAN7FIF7"/>
<dbReference type="Gene3D" id="3.80.10.10">
    <property type="entry name" value="Ribonuclease Inhibitor"/>
    <property type="match status" value="1"/>
</dbReference>
<gene>
    <name evidence="2" type="ORF">RGQ29_021184</name>
</gene>
<dbReference type="Pfam" id="PF24758">
    <property type="entry name" value="LRR_At5g56370"/>
    <property type="match status" value="1"/>
</dbReference>
<dbReference type="InterPro" id="IPR055411">
    <property type="entry name" value="LRR_FXL15/At3g58940/PEG3-like"/>
</dbReference>